<evidence type="ECO:0000313" key="3">
    <source>
        <dbReference type="Proteomes" id="UP000823388"/>
    </source>
</evidence>
<dbReference type="AlphaFoldDB" id="A0A8T0S716"/>
<dbReference type="Proteomes" id="UP000823388">
    <property type="component" value="Chromosome 5K"/>
</dbReference>
<feature type="region of interest" description="Disordered" evidence="1">
    <location>
        <begin position="1"/>
        <end position="21"/>
    </location>
</feature>
<keyword evidence="3" id="KW-1185">Reference proteome</keyword>
<reference evidence="2" key="1">
    <citation type="submission" date="2020-05" db="EMBL/GenBank/DDBJ databases">
        <title>WGS assembly of Panicum virgatum.</title>
        <authorList>
            <person name="Lovell J.T."/>
            <person name="Jenkins J."/>
            <person name="Shu S."/>
            <person name="Juenger T.E."/>
            <person name="Schmutz J."/>
        </authorList>
    </citation>
    <scope>NUCLEOTIDE SEQUENCE</scope>
    <source>
        <strain evidence="2">AP13</strain>
    </source>
</reference>
<name>A0A8T0S716_PANVG</name>
<organism evidence="2 3">
    <name type="scientific">Panicum virgatum</name>
    <name type="common">Blackwell switchgrass</name>
    <dbReference type="NCBI Taxonomy" id="38727"/>
    <lineage>
        <taxon>Eukaryota</taxon>
        <taxon>Viridiplantae</taxon>
        <taxon>Streptophyta</taxon>
        <taxon>Embryophyta</taxon>
        <taxon>Tracheophyta</taxon>
        <taxon>Spermatophyta</taxon>
        <taxon>Magnoliopsida</taxon>
        <taxon>Liliopsida</taxon>
        <taxon>Poales</taxon>
        <taxon>Poaceae</taxon>
        <taxon>PACMAD clade</taxon>
        <taxon>Panicoideae</taxon>
        <taxon>Panicodae</taxon>
        <taxon>Paniceae</taxon>
        <taxon>Panicinae</taxon>
        <taxon>Panicum</taxon>
        <taxon>Panicum sect. Hiantes</taxon>
    </lineage>
</organism>
<accession>A0A8T0S716</accession>
<evidence type="ECO:0000313" key="2">
    <source>
        <dbReference type="EMBL" id="KAG2594902.1"/>
    </source>
</evidence>
<dbReference type="EMBL" id="CM029045">
    <property type="protein sequence ID" value="KAG2594902.1"/>
    <property type="molecule type" value="Genomic_DNA"/>
</dbReference>
<evidence type="ECO:0000256" key="1">
    <source>
        <dbReference type="SAM" id="MobiDB-lite"/>
    </source>
</evidence>
<proteinExistence type="predicted"/>
<feature type="compositionally biased region" description="Low complexity" evidence="1">
    <location>
        <begin position="1"/>
        <end position="17"/>
    </location>
</feature>
<sequence>MSATRRATASSRCSARSPLPTSRLPCCGVRGDPRGQLRYMRKALSGLLVNGIAASGRCIHEREHEDITTRAGGRGSRFWSSGGVFHRWSKRSRPTMSYAVNRNADVCCCYKSL</sequence>
<protein>
    <submittedName>
        <fullName evidence="2">Uncharacterized protein</fullName>
    </submittedName>
</protein>
<gene>
    <name evidence="2" type="ORF">PVAP13_5KG032100</name>
</gene>
<comment type="caution">
    <text evidence="2">The sequence shown here is derived from an EMBL/GenBank/DDBJ whole genome shotgun (WGS) entry which is preliminary data.</text>
</comment>